<reference evidence="1" key="1">
    <citation type="submission" date="2023-07" db="EMBL/GenBank/DDBJ databases">
        <title>The genome sequence of Rhodocytophaga aerolata KACC 12507.</title>
        <authorList>
            <person name="Zhang X."/>
        </authorList>
    </citation>
    <scope>NUCLEOTIDE SEQUENCE</scope>
    <source>
        <strain evidence="1">KACC 12507</strain>
    </source>
</reference>
<dbReference type="EMBL" id="JAUKPO010000011">
    <property type="protein sequence ID" value="MDO1448264.1"/>
    <property type="molecule type" value="Genomic_DNA"/>
</dbReference>
<sequence length="198" mass="21821">MVRVFPVGLLLLLVGLICSCENRQKAQNTEVNTDSLQTQLIVLNDSVNQAWQVLVESDQLKEQSLKDLLEQIATLKNYNKPLHASLLKEQAALSQMRYTTPAALSSAIIDAYDAKSDSLKTGVYSLGASTPGFDSCALCGELKESIEKADNQTLFNRINYDKQAQAYNAFIKKHGTDLAAIRPAYENLSPLPLFQIAL</sequence>
<dbReference type="PROSITE" id="PS51257">
    <property type="entry name" value="PROKAR_LIPOPROTEIN"/>
    <property type="match status" value="1"/>
</dbReference>
<evidence type="ECO:0000313" key="1">
    <source>
        <dbReference type="EMBL" id="MDO1448264.1"/>
    </source>
</evidence>
<organism evidence="1 2">
    <name type="scientific">Rhodocytophaga aerolata</name>
    <dbReference type="NCBI Taxonomy" id="455078"/>
    <lineage>
        <taxon>Bacteria</taxon>
        <taxon>Pseudomonadati</taxon>
        <taxon>Bacteroidota</taxon>
        <taxon>Cytophagia</taxon>
        <taxon>Cytophagales</taxon>
        <taxon>Rhodocytophagaceae</taxon>
        <taxon>Rhodocytophaga</taxon>
    </lineage>
</organism>
<comment type="caution">
    <text evidence="1">The sequence shown here is derived from an EMBL/GenBank/DDBJ whole genome shotgun (WGS) entry which is preliminary data.</text>
</comment>
<evidence type="ECO:0008006" key="3">
    <source>
        <dbReference type="Google" id="ProtNLM"/>
    </source>
</evidence>
<accession>A0ABT8R8H3</accession>
<dbReference type="InterPro" id="IPR023353">
    <property type="entry name" value="LemA-like_dom_sf"/>
</dbReference>
<protein>
    <recommendedName>
        <fullName evidence="3">LemA family protein</fullName>
    </recommendedName>
</protein>
<proteinExistence type="predicted"/>
<dbReference type="SUPFAM" id="SSF140478">
    <property type="entry name" value="LemA-like"/>
    <property type="match status" value="1"/>
</dbReference>
<dbReference type="Proteomes" id="UP001168528">
    <property type="component" value="Unassembled WGS sequence"/>
</dbReference>
<gene>
    <name evidence="1" type="ORF">Q0590_18460</name>
</gene>
<evidence type="ECO:0000313" key="2">
    <source>
        <dbReference type="Proteomes" id="UP001168528"/>
    </source>
</evidence>
<name>A0ABT8R8H3_9BACT</name>
<dbReference type="RefSeq" id="WP_302039069.1">
    <property type="nucleotide sequence ID" value="NZ_JAUKPO010000011.1"/>
</dbReference>
<keyword evidence="2" id="KW-1185">Reference proteome</keyword>